<dbReference type="Proteomes" id="UP000050465">
    <property type="component" value="Unassembled WGS sequence"/>
</dbReference>
<dbReference type="SUPFAM" id="SSF140931">
    <property type="entry name" value="Fic-like"/>
    <property type="match status" value="1"/>
</dbReference>
<protein>
    <recommendedName>
        <fullName evidence="5">Fido domain-containing protein</fullName>
    </recommendedName>
</protein>
<evidence type="ECO:0000256" key="4">
    <source>
        <dbReference type="SAM" id="MobiDB-lite"/>
    </source>
</evidence>
<dbReference type="STRING" id="1666911.HLUCCA11_20910"/>
<evidence type="ECO:0000256" key="1">
    <source>
        <dbReference type="PIRSR" id="PIRSR640198-1"/>
    </source>
</evidence>
<dbReference type="InterPro" id="IPR049514">
    <property type="entry name" value="Fic-like_C"/>
</dbReference>
<feature type="region of interest" description="Disordered" evidence="4">
    <location>
        <begin position="258"/>
        <end position="278"/>
    </location>
</feature>
<gene>
    <name evidence="6" type="ORF">HLUCCA11_20910</name>
</gene>
<keyword evidence="2" id="KW-0547">Nucleotide-binding</keyword>
<dbReference type="EMBL" id="LJZR01000049">
    <property type="protein sequence ID" value="KPQ32681.1"/>
    <property type="molecule type" value="Genomic_DNA"/>
</dbReference>
<organism evidence="6 7">
    <name type="scientific">Phormidesmis priestleyi Ana</name>
    <dbReference type="NCBI Taxonomy" id="1666911"/>
    <lineage>
        <taxon>Bacteria</taxon>
        <taxon>Bacillati</taxon>
        <taxon>Cyanobacteriota</taxon>
        <taxon>Cyanophyceae</taxon>
        <taxon>Leptolyngbyales</taxon>
        <taxon>Leptolyngbyaceae</taxon>
        <taxon>Phormidesmis</taxon>
    </lineage>
</organism>
<feature type="domain" description="Fido" evidence="5">
    <location>
        <begin position="98"/>
        <end position="244"/>
    </location>
</feature>
<comment type="caution">
    <text evidence="6">The sequence shown here is derived from an EMBL/GenBank/DDBJ whole genome shotgun (WGS) entry which is preliminary data.</text>
</comment>
<reference evidence="6 7" key="1">
    <citation type="submission" date="2015-09" db="EMBL/GenBank/DDBJ databases">
        <title>Identification and resolution of microdiversity through metagenomic sequencing of parallel consortia.</title>
        <authorList>
            <person name="Nelson W.C."/>
            <person name="Romine M.F."/>
            <person name="Lindemann S.R."/>
        </authorList>
    </citation>
    <scope>NUCLEOTIDE SEQUENCE [LARGE SCALE GENOMIC DNA]</scope>
    <source>
        <strain evidence="6">Ana</strain>
    </source>
</reference>
<dbReference type="PANTHER" id="PTHR13504">
    <property type="entry name" value="FIDO DOMAIN-CONTAINING PROTEIN DDB_G0283145"/>
    <property type="match status" value="1"/>
</dbReference>
<dbReference type="Gene3D" id="1.10.3290.10">
    <property type="entry name" value="Fido-like domain"/>
    <property type="match status" value="1"/>
</dbReference>
<feature type="active site" evidence="1">
    <location>
        <position position="181"/>
    </location>
</feature>
<evidence type="ECO:0000259" key="5">
    <source>
        <dbReference type="PROSITE" id="PS51459"/>
    </source>
</evidence>
<dbReference type="PROSITE" id="PS51459">
    <property type="entry name" value="FIDO"/>
    <property type="match status" value="1"/>
</dbReference>
<evidence type="ECO:0000256" key="3">
    <source>
        <dbReference type="PIRSR" id="PIRSR640198-3"/>
    </source>
</evidence>
<evidence type="ECO:0000256" key="2">
    <source>
        <dbReference type="PIRSR" id="PIRSR640198-2"/>
    </source>
</evidence>
<feature type="binding site" evidence="2">
    <location>
        <begin position="222"/>
        <end position="223"/>
    </location>
    <ligand>
        <name>ATP</name>
        <dbReference type="ChEBI" id="CHEBI:30616"/>
    </ligand>
</feature>
<keyword evidence="2" id="KW-0067">ATP-binding</keyword>
<accession>A0A0P7ZDF1</accession>
<feature type="binding site" evidence="2">
    <location>
        <begin position="185"/>
        <end position="192"/>
    </location>
    <ligand>
        <name>ATP</name>
        <dbReference type="ChEBI" id="CHEBI:30616"/>
    </ligand>
</feature>
<dbReference type="GO" id="GO:0005524">
    <property type="term" value="F:ATP binding"/>
    <property type="evidence" value="ECO:0007669"/>
    <property type="project" value="UniProtKB-KW"/>
</dbReference>
<dbReference type="Pfam" id="PF02661">
    <property type="entry name" value="Fic"/>
    <property type="match status" value="1"/>
</dbReference>
<sequence>MSYQPPFTITPQLINQISTISQHLGQLDRAPLQASPQLRKQNRIRTIQGTLAIEGNSLTTDQITAILNGTPVLGAPREISEVQGAIRAYETLPSINPTRRQDLLQVHRLLMADILTAPGKLRTSSVGIYKDTPEGRQVSHVAPPAKQVPRLIDDLLHWLATTDHHPLITSSVFHYELEFIHPFTDGNGRMGRLWQTLILGQWNDLFYLLPIESLIKDQQDRYYQALEQADARADSTPFILFMLDIIDTTLRQNMAASTQASAPSQIPLPTENVPGDQVSDQADQVSDQVKQLLTVMDDQYWSAKDLMACLALTRKPTFRKHYLNPALQAGLVVMKYPDSPRSPKQKYKKALL</sequence>
<dbReference type="Pfam" id="PF21247">
    <property type="entry name" value="Fic-like_C"/>
    <property type="match status" value="1"/>
</dbReference>
<proteinExistence type="predicted"/>
<feature type="site" description="Important for autoinhibition of adenylyltransferase activity" evidence="3">
    <location>
        <position position="54"/>
    </location>
</feature>
<name>A0A0P7ZDF1_9CYAN</name>
<dbReference type="PATRIC" id="fig|1666911.3.peg.3130"/>
<dbReference type="InterPro" id="IPR040198">
    <property type="entry name" value="Fido_containing"/>
</dbReference>
<dbReference type="InterPro" id="IPR003812">
    <property type="entry name" value="Fido"/>
</dbReference>
<evidence type="ECO:0000313" key="6">
    <source>
        <dbReference type="EMBL" id="KPQ32681.1"/>
    </source>
</evidence>
<evidence type="ECO:0000313" key="7">
    <source>
        <dbReference type="Proteomes" id="UP000050465"/>
    </source>
</evidence>
<dbReference type="PANTHER" id="PTHR13504:SF38">
    <property type="entry name" value="FIDO DOMAIN-CONTAINING PROTEIN"/>
    <property type="match status" value="1"/>
</dbReference>
<dbReference type="InterPro" id="IPR036597">
    <property type="entry name" value="Fido-like_dom_sf"/>
</dbReference>
<dbReference type="AlphaFoldDB" id="A0A0P7ZDF1"/>